<proteinExistence type="predicted"/>
<dbReference type="InterPro" id="IPR012902">
    <property type="entry name" value="N_methyl_site"/>
</dbReference>
<organism evidence="1 2">
    <name type="scientific">Campylobacter devanensis</name>
    <dbReference type="NCBI Taxonomy" id="3161138"/>
    <lineage>
        <taxon>Bacteria</taxon>
        <taxon>Pseudomonadati</taxon>
        <taxon>Campylobacterota</taxon>
        <taxon>Epsilonproteobacteria</taxon>
        <taxon>Campylobacterales</taxon>
        <taxon>Campylobacteraceae</taxon>
        <taxon>Campylobacter</taxon>
    </lineage>
</organism>
<dbReference type="STRING" id="1660064.CIGN_1217"/>
<dbReference type="OrthoDB" id="5362878at2"/>
<dbReference type="NCBIfam" id="TIGR02532">
    <property type="entry name" value="IV_pilin_GFxxxE"/>
    <property type="match status" value="1"/>
</dbReference>
<sequence length="119" mass="13366">MIKAFSLIELTFVIIILGVLLAIAVPRLFFSKDDANLLKIKTDIATIQANILHQKTALLLSAKVQEPVLNSQILTELNLHKWSIDNQNLVFDNSVRFSYDSNATINCLSPQEICDKLKL</sequence>
<dbReference type="AlphaFoldDB" id="A0A1X9ST80"/>
<reference evidence="1 2" key="1">
    <citation type="journal article" date="2017" name="Genome Biol. Evol.">
        <title>Comparative Genomic Analysis Identifies a Campylobacter Clade Deficient in Selenium Metabolism.</title>
        <authorList>
            <person name="Miller W.G."/>
            <person name="Yee E."/>
            <person name="Lopes B.S."/>
            <person name="Chapman M.H."/>
            <person name="Huynh S."/>
            <person name="Bono J.L."/>
            <person name="Parker C.T."/>
            <person name="Strachan N.J.C."/>
            <person name="Forbes K.J."/>
        </authorList>
    </citation>
    <scope>NUCLEOTIDE SEQUENCE [LARGE SCALE GENOMIC DNA]</scope>
    <source>
        <strain evidence="1 2">NCTC 13003</strain>
    </source>
</reference>
<accession>A0A381DB25</accession>
<evidence type="ECO:0000313" key="2">
    <source>
        <dbReference type="Proteomes" id="UP000194309"/>
    </source>
</evidence>
<dbReference type="Gene3D" id="3.30.700.10">
    <property type="entry name" value="Glycoprotein, Type 4 Pilin"/>
    <property type="match status" value="1"/>
</dbReference>
<dbReference type="InterPro" id="IPR045584">
    <property type="entry name" value="Pilin-like"/>
</dbReference>
<name>A0A1X9ST80_9BACT</name>
<dbReference type="SUPFAM" id="SSF54523">
    <property type="entry name" value="Pili subunits"/>
    <property type="match status" value="1"/>
</dbReference>
<accession>A0A1X9ST80</accession>
<keyword evidence="2" id="KW-1185">Reference proteome</keyword>
<protein>
    <submittedName>
        <fullName evidence="1">Type II secretion system protein</fullName>
    </submittedName>
</protein>
<dbReference type="Proteomes" id="UP000194309">
    <property type="component" value="Chromosome"/>
</dbReference>
<dbReference type="EMBL" id="CP018788">
    <property type="protein sequence ID" value="ARQ99479.1"/>
    <property type="molecule type" value="Genomic_DNA"/>
</dbReference>
<dbReference type="KEGG" id="cdev:CIGN_1217"/>
<evidence type="ECO:0000313" key="1">
    <source>
        <dbReference type="EMBL" id="ARQ99479.1"/>
    </source>
</evidence>
<gene>
    <name evidence="1" type="ORF">CIGN_1217</name>
</gene>